<dbReference type="EMBL" id="LXQA010105206">
    <property type="protein sequence ID" value="MCI17381.1"/>
    <property type="molecule type" value="Genomic_DNA"/>
</dbReference>
<evidence type="ECO:0000313" key="2">
    <source>
        <dbReference type="Proteomes" id="UP000265520"/>
    </source>
</evidence>
<reference evidence="1 2" key="1">
    <citation type="journal article" date="2018" name="Front. Plant Sci.">
        <title>Red Clover (Trifolium pratense) and Zigzag Clover (T. medium) - A Picture of Genomic Similarities and Differences.</title>
        <authorList>
            <person name="Dluhosova J."/>
            <person name="Istvanek J."/>
            <person name="Nedelnik J."/>
            <person name="Repkova J."/>
        </authorList>
    </citation>
    <scope>NUCLEOTIDE SEQUENCE [LARGE SCALE GENOMIC DNA]</scope>
    <source>
        <strain evidence="2">cv. 10/8</strain>
        <tissue evidence="1">Leaf</tissue>
    </source>
</reference>
<keyword evidence="2" id="KW-1185">Reference proteome</keyword>
<organism evidence="1 2">
    <name type="scientific">Trifolium medium</name>
    <dbReference type="NCBI Taxonomy" id="97028"/>
    <lineage>
        <taxon>Eukaryota</taxon>
        <taxon>Viridiplantae</taxon>
        <taxon>Streptophyta</taxon>
        <taxon>Embryophyta</taxon>
        <taxon>Tracheophyta</taxon>
        <taxon>Spermatophyta</taxon>
        <taxon>Magnoliopsida</taxon>
        <taxon>eudicotyledons</taxon>
        <taxon>Gunneridae</taxon>
        <taxon>Pentapetalae</taxon>
        <taxon>rosids</taxon>
        <taxon>fabids</taxon>
        <taxon>Fabales</taxon>
        <taxon>Fabaceae</taxon>
        <taxon>Papilionoideae</taxon>
        <taxon>50 kb inversion clade</taxon>
        <taxon>NPAAA clade</taxon>
        <taxon>Hologalegina</taxon>
        <taxon>IRL clade</taxon>
        <taxon>Trifolieae</taxon>
        <taxon>Trifolium</taxon>
    </lineage>
</organism>
<comment type="caution">
    <text evidence="1">The sequence shown here is derived from an EMBL/GenBank/DDBJ whole genome shotgun (WGS) entry which is preliminary data.</text>
</comment>
<name>A0A392PZ55_9FABA</name>
<dbReference type="Proteomes" id="UP000265520">
    <property type="component" value="Unassembled WGS sequence"/>
</dbReference>
<accession>A0A392PZ55</accession>
<protein>
    <submittedName>
        <fullName evidence="1">Uncharacterized protein</fullName>
    </submittedName>
</protein>
<sequence length="43" mass="4504">SANILRSSENASLTNSAVLNKTRTISEILQLAVSGSNMATVLQ</sequence>
<dbReference type="AlphaFoldDB" id="A0A392PZ55"/>
<proteinExistence type="predicted"/>
<evidence type="ECO:0000313" key="1">
    <source>
        <dbReference type="EMBL" id="MCI17381.1"/>
    </source>
</evidence>
<feature type="non-terminal residue" evidence="1">
    <location>
        <position position="1"/>
    </location>
</feature>